<accession>A0AAD3NPT2</accession>
<proteinExistence type="predicted"/>
<keyword evidence="3" id="KW-1185">Reference proteome</keyword>
<comment type="caution">
    <text evidence="2">The sequence shown here is derived from an EMBL/GenBank/DDBJ whole genome shotgun (WGS) entry which is preliminary data.</text>
</comment>
<protein>
    <submittedName>
        <fullName evidence="2">Uncharacterized protein</fullName>
    </submittedName>
</protein>
<feature type="region of interest" description="Disordered" evidence="1">
    <location>
        <begin position="145"/>
        <end position="165"/>
    </location>
</feature>
<organism evidence="2 3">
    <name type="scientific">Cryptomeria japonica</name>
    <name type="common">Japanese cedar</name>
    <name type="synonym">Cupressus japonica</name>
    <dbReference type="NCBI Taxonomy" id="3369"/>
    <lineage>
        <taxon>Eukaryota</taxon>
        <taxon>Viridiplantae</taxon>
        <taxon>Streptophyta</taxon>
        <taxon>Embryophyta</taxon>
        <taxon>Tracheophyta</taxon>
        <taxon>Spermatophyta</taxon>
        <taxon>Pinopsida</taxon>
        <taxon>Pinidae</taxon>
        <taxon>Conifers II</taxon>
        <taxon>Cupressales</taxon>
        <taxon>Cupressaceae</taxon>
        <taxon>Cryptomeria</taxon>
    </lineage>
</organism>
<feature type="region of interest" description="Disordered" evidence="1">
    <location>
        <begin position="1"/>
        <end position="51"/>
    </location>
</feature>
<name>A0AAD3NPT2_CRYJA</name>
<evidence type="ECO:0000313" key="2">
    <source>
        <dbReference type="EMBL" id="GLJ56507.1"/>
    </source>
</evidence>
<evidence type="ECO:0000256" key="1">
    <source>
        <dbReference type="SAM" id="MobiDB-lite"/>
    </source>
</evidence>
<reference evidence="2" key="1">
    <citation type="submission" date="2022-12" db="EMBL/GenBank/DDBJ databases">
        <title>Chromosome-Level Genome Assembly of Japanese Cedar (Cryptomeriajaponica D. Don).</title>
        <authorList>
            <person name="Fujino T."/>
            <person name="Yamaguchi K."/>
            <person name="Yokoyama T."/>
            <person name="Hamanaka T."/>
            <person name="Harazono Y."/>
            <person name="Kamada H."/>
            <person name="Kobayashi W."/>
            <person name="Ujino-Ihara T."/>
            <person name="Uchiyama K."/>
            <person name="Matsumoto A."/>
            <person name="Izuno A."/>
            <person name="Tsumura Y."/>
            <person name="Toyoda A."/>
            <person name="Shigenobu S."/>
            <person name="Moriguchi Y."/>
            <person name="Ueno S."/>
            <person name="Kasahara M."/>
        </authorList>
    </citation>
    <scope>NUCLEOTIDE SEQUENCE</scope>
</reference>
<dbReference type="EMBL" id="BSEH01000022">
    <property type="protein sequence ID" value="GLJ56507.1"/>
    <property type="molecule type" value="Genomic_DNA"/>
</dbReference>
<dbReference type="Proteomes" id="UP001234787">
    <property type="component" value="Unassembled WGS sequence"/>
</dbReference>
<dbReference type="AlphaFoldDB" id="A0AAD3NPT2"/>
<sequence length="165" mass="18238">MQFLQEGNMHIPDATHAPPLQSAAPPRTGRGNEVSTWMGRKRSASERHRWTGNAGAADHRYECTTRVMLYETYQFCPIPTNISDTTDPPMYYTASNERGHIALVETEMGAWITGVSHRHTPGAGYGTEGMGFLTDPGMNGTGSWDTGGIARAWGGRDHGRRREHH</sequence>
<gene>
    <name evidence="2" type="ORF">SUGI_1226510</name>
</gene>
<evidence type="ECO:0000313" key="3">
    <source>
        <dbReference type="Proteomes" id="UP001234787"/>
    </source>
</evidence>